<dbReference type="PROSITE" id="PS50928">
    <property type="entry name" value="ABC_TM1"/>
    <property type="match status" value="1"/>
</dbReference>
<dbReference type="InterPro" id="IPR050809">
    <property type="entry name" value="UgpAE/MalFG_permease"/>
</dbReference>
<feature type="transmembrane region" description="Helical" evidence="7">
    <location>
        <begin position="16"/>
        <end position="34"/>
    </location>
</feature>
<keyword evidence="2 7" id="KW-0813">Transport</keyword>
<dbReference type="GO" id="GO:0055085">
    <property type="term" value="P:transmembrane transport"/>
    <property type="evidence" value="ECO:0007669"/>
    <property type="project" value="InterPro"/>
</dbReference>
<dbReference type="PANTHER" id="PTHR43227:SF11">
    <property type="entry name" value="BLL4140 PROTEIN"/>
    <property type="match status" value="1"/>
</dbReference>
<keyword evidence="6 7" id="KW-0472">Membrane</keyword>
<evidence type="ECO:0000256" key="3">
    <source>
        <dbReference type="ARBA" id="ARBA00022475"/>
    </source>
</evidence>
<feature type="transmembrane region" description="Helical" evidence="7">
    <location>
        <begin position="163"/>
        <end position="189"/>
    </location>
</feature>
<comment type="caution">
    <text evidence="9">The sequence shown here is derived from an EMBL/GenBank/DDBJ whole genome shotgun (WGS) entry which is preliminary data.</text>
</comment>
<feature type="transmembrane region" description="Helical" evidence="7">
    <location>
        <begin position="80"/>
        <end position="101"/>
    </location>
</feature>
<keyword evidence="3" id="KW-1003">Cell membrane</keyword>
<evidence type="ECO:0000313" key="9">
    <source>
        <dbReference type="EMBL" id="TLS53871.1"/>
    </source>
</evidence>
<dbReference type="SUPFAM" id="SSF161098">
    <property type="entry name" value="MetI-like"/>
    <property type="match status" value="1"/>
</dbReference>
<protein>
    <submittedName>
        <fullName evidence="9">Sugar ABC transporter permease</fullName>
    </submittedName>
</protein>
<evidence type="ECO:0000256" key="1">
    <source>
        <dbReference type="ARBA" id="ARBA00004651"/>
    </source>
</evidence>
<evidence type="ECO:0000259" key="8">
    <source>
        <dbReference type="PROSITE" id="PS50928"/>
    </source>
</evidence>
<feature type="transmembrane region" description="Helical" evidence="7">
    <location>
        <begin position="210"/>
        <end position="228"/>
    </location>
</feature>
<dbReference type="AlphaFoldDB" id="A0A5R9GDN4"/>
<keyword evidence="4 7" id="KW-0812">Transmembrane</keyword>
<dbReference type="Proteomes" id="UP000309676">
    <property type="component" value="Unassembled WGS sequence"/>
</dbReference>
<dbReference type="CDD" id="cd06261">
    <property type="entry name" value="TM_PBP2"/>
    <property type="match status" value="1"/>
</dbReference>
<sequence length="304" mass="34925">MMRQNQLVREIIKHKYMYLFLFPAIVWFFIFYYIPIYGVTIAFKDFSIMDGILGSEWIGFDHFERMFGAPEFTRVLRNTLIISFLKLIFVYTSGLFLALALNELFHDKFKKIVQSISYLPHFLSWVIIGSIMVEILSPSSGLVNYMIKAFGGKPIYFLAETEWFVPVLILSDVWQSVGWGSIIYLAAIAGVDPQLYEAATMDGAGRFKKIWHITLPSIANVIIIMMIFNVGNMMNAGFDQIFNLYNPMVYEVADIIDTYVYRVGLVQMDFSFSTAVGLFKNVIGLILVLLVNRMANRYGQTGLW</sequence>
<reference evidence="9 10" key="1">
    <citation type="submission" date="2019-05" db="EMBL/GenBank/DDBJ databases">
        <authorList>
            <person name="Narsing Rao M.P."/>
            <person name="Li W.J."/>
        </authorList>
    </citation>
    <scope>NUCLEOTIDE SEQUENCE [LARGE SCALE GENOMIC DNA]</scope>
    <source>
        <strain evidence="9 10">SYSU_K30003</strain>
    </source>
</reference>
<gene>
    <name evidence="9" type="ORF">FE782_00485</name>
</gene>
<dbReference type="InterPro" id="IPR035906">
    <property type="entry name" value="MetI-like_sf"/>
</dbReference>
<dbReference type="RefSeq" id="WP_138191416.1">
    <property type="nucleotide sequence ID" value="NZ_VCIW01000001.1"/>
</dbReference>
<evidence type="ECO:0000256" key="5">
    <source>
        <dbReference type="ARBA" id="ARBA00022989"/>
    </source>
</evidence>
<feature type="transmembrane region" description="Helical" evidence="7">
    <location>
        <begin position="270"/>
        <end position="291"/>
    </location>
</feature>
<comment type="similarity">
    <text evidence="7">Belongs to the binding-protein-dependent transport system permease family.</text>
</comment>
<feature type="transmembrane region" description="Helical" evidence="7">
    <location>
        <begin position="122"/>
        <end position="143"/>
    </location>
</feature>
<name>A0A5R9GDN4_9BACL</name>
<comment type="subcellular location">
    <subcellularLocation>
        <location evidence="1 7">Cell membrane</location>
        <topology evidence="1 7">Multi-pass membrane protein</topology>
    </subcellularLocation>
</comment>
<dbReference type="Gene3D" id="1.10.3720.10">
    <property type="entry name" value="MetI-like"/>
    <property type="match status" value="1"/>
</dbReference>
<accession>A0A5R9GDN4</accession>
<feature type="domain" description="ABC transmembrane type-1" evidence="8">
    <location>
        <begin position="76"/>
        <end position="291"/>
    </location>
</feature>
<keyword evidence="10" id="KW-1185">Reference proteome</keyword>
<evidence type="ECO:0000256" key="6">
    <source>
        <dbReference type="ARBA" id="ARBA00023136"/>
    </source>
</evidence>
<dbReference type="InterPro" id="IPR000515">
    <property type="entry name" value="MetI-like"/>
</dbReference>
<evidence type="ECO:0000256" key="7">
    <source>
        <dbReference type="RuleBase" id="RU363032"/>
    </source>
</evidence>
<evidence type="ECO:0000256" key="2">
    <source>
        <dbReference type="ARBA" id="ARBA00022448"/>
    </source>
</evidence>
<dbReference type="EMBL" id="VCIW01000001">
    <property type="protein sequence ID" value="TLS53871.1"/>
    <property type="molecule type" value="Genomic_DNA"/>
</dbReference>
<organism evidence="9 10">
    <name type="scientific">Paenibacillus antri</name>
    <dbReference type="NCBI Taxonomy" id="2582848"/>
    <lineage>
        <taxon>Bacteria</taxon>
        <taxon>Bacillati</taxon>
        <taxon>Bacillota</taxon>
        <taxon>Bacilli</taxon>
        <taxon>Bacillales</taxon>
        <taxon>Paenibacillaceae</taxon>
        <taxon>Paenibacillus</taxon>
    </lineage>
</organism>
<dbReference type="GO" id="GO:0005886">
    <property type="term" value="C:plasma membrane"/>
    <property type="evidence" value="ECO:0007669"/>
    <property type="project" value="UniProtKB-SubCell"/>
</dbReference>
<keyword evidence="5 7" id="KW-1133">Transmembrane helix</keyword>
<proteinExistence type="inferred from homology"/>
<evidence type="ECO:0000313" key="10">
    <source>
        <dbReference type="Proteomes" id="UP000309676"/>
    </source>
</evidence>
<dbReference type="OrthoDB" id="9785836at2"/>
<dbReference type="Pfam" id="PF00528">
    <property type="entry name" value="BPD_transp_1"/>
    <property type="match status" value="1"/>
</dbReference>
<dbReference type="PANTHER" id="PTHR43227">
    <property type="entry name" value="BLL4140 PROTEIN"/>
    <property type="match status" value="1"/>
</dbReference>
<evidence type="ECO:0000256" key="4">
    <source>
        <dbReference type="ARBA" id="ARBA00022692"/>
    </source>
</evidence>